<comment type="subcellular location">
    <subcellularLocation>
        <location evidence="1 10">Cell outer membrane</location>
        <topology evidence="1 10">Multi-pass membrane protein</topology>
    </subcellularLocation>
</comment>
<organism evidence="15 16">
    <name type="scientific">Niastella populi</name>
    <dbReference type="NCBI Taxonomy" id="550983"/>
    <lineage>
        <taxon>Bacteria</taxon>
        <taxon>Pseudomonadati</taxon>
        <taxon>Bacteroidota</taxon>
        <taxon>Chitinophagia</taxon>
        <taxon>Chitinophagales</taxon>
        <taxon>Chitinophagaceae</taxon>
        <taxon>Niastella</taxon>
    </lineage>
</organism>
<dbReference type="Gene3D" id="2.40.170.20">
    <property type="entry name" value="TonB-dependent receptor, beta-barrel domain"/>
    <property type="match status" value="1"/>
</dbReference>
<proteinExistence type="inferred from homology"/>
<keyword evidence="7 11" id="KW-0798">TonB box</keyword>
<dbReference type="CDD" id="cd01347">
    <property type="entry name" value="ligand_gated_channel"/>
    <property type="match status" value="1"/>
</dbReference>
<gene>
    <name evidence="15" type="ORF">A4R26_07400</name>
</gene>
<keyword evidence="2 10" id="KW-0813">Transport</keyword>
<dbReference type="Proteomes" id="UP000192276">
    <property type="component" value="Unassembled WGS sequence"/>
</dbReference>
<feature type="signal peptide" evidence="12">
    <location>
        <begin position="1"/>
        <end position="19"/>
    </location>
</feature>
<dbReference type="PROSITE" id="PS52016">
    <property type="entry name" value="TONB_DEPENDENT_REC_3"/>
    <property type="match status" value="1"/>
</dbReference>
<evidence type="ECO:0000259" key="14">
    <source>
        <dbReference type="Pfam" id="PF07715"/>
    </source>
</evidence>
<dbReference type="Gene3D" id="2.170.130.10">
    <property type="entry name" value="TonB-dependent receptor, plug domain"/>
    <property type="match status" value="1"/>
</dbReference>
<keyword evidence="16" id="KW-1185">Reference proteome</keyword>
<evidence type="ECO:0008006" key="17">
    <source>
        <dbReference type="Google" id="ProtNLM"/>
    </source>
</evidence>
<keyword evidence="9 10" id="KW-0998">Cell outer membrane</keyword>
<keyword evidence="8 10" id="KW-0472">Membrane</keyword>
<evidence type="ECO:0000259" key="13">
    <source>
        <dbReference type="Pfam" id="PF00593"/>
    </source>
</evidence>
<dbReference type="Pfam" id="PF07715">
    <property type="entry name" value="Plug"/>
    <property type="match status" value="1"/>
</dbReference>
<dbReference type="AlphaFoldDB" id="A0A1V9ELN6"/>
<evidence type="ECO:0000256" key="1">
    <source>
        <dbReference type="ARBA" id="ARBA00004571"/>
    </source>
</evidence>
<dbReference type="GO" id="GO:0015889">
    <property type="term" value="P:cobalamin transport"/>
    <property type="evidence" value="ECO:0007669"/>
    <property type="project" value="TreeGrafter"/>
</dbReference>
<evidence type="ECO:0000256" key="4">
    <source>
        <dbReference type="ARBA" id="ARBA00022692"/>
    </source>
</evidence>
<evidence type="ECO:0000256" key="8">
    <source>
        <dbReference type="ARBA" id="ARBA00023136"/>
    </source>
</evidence>
<dbReference type="GO" id="GO:0006811">
    <property type="term" value="P:monoatomic ion transport"/>
    <property type="evidence" value="ECO:0007669"/>
    <property type="project" value="UniProtKB-KW"/>
</dbReference>
<keyword evidence="4 10" id="KW-0812">Transmembrane</keyword>
<accession>A0A1V9ELN6</accession>
<dbReference type="SUPFAM" id="SSF56935">
    <property type="entry name" value="Porins"/>
    <property type="match status" value="1"/>
</dbReference>
<dbReference type="STRING" id="550983.A4R26_07400"/>
<comment type="similarity">
    <text evidence="10 11">Belongs to the TonB-dependent receptor family.</text>
</comment>
<keyword evidence="6" id="KW-0406">Ion transport</keyword>
<evidence type="ECO:0000256" key="7">
    <source>
        <dbReference type="ARBA" id="ARBA00023077"/>
    </source>
</evidence>
<evidence type="ECO:0000256" key="9">
    <source>
        <dbReference type="ARBA" id="ARBA00023237"/>
    </source>
</evidence>
<evidence type="ECO:0000256" key="10">
    <source>
        <dbReference type="PROSITE-ProRule" id="PRU01360"/>
    </source>
</evidence>
<dbReference type="InterPro" id="IPR036942">
    <property type="entry name" value="Beta-barrel_TonB_sf"/>
</dbReference>
<dbReference type="PANTHER" id="PTHR30069">
    <property type="entry name" value="TONB-DEPENDENT OUTER MEMBRANE RECEPTOR"/>
    <property type="match status" value="1"/>
</dbReference>
<evidence type="ECO:0000313" key="15">
    <source>
        <dbReference type="EMBL" id="OQP46785.1"/>
    </source>
</evidence>
<evidence type="ECO:0000256" key="6">
    <source>
        <dbReference type="ARBA" id="ARBA00023065"/>
    </source>
</evidence>
<sequence>MIKKLLPFPVLFAAMQSQAQDSTKTKQLDEVVITATKYPVKLSQTGKVVTVVTHEQIEKSHGKSLSQILTEQTGILVNGANSNPGKDKSLYLRGASNDYTLILLDGIPVNDPSGSGGAFDLRSFPVDQIDHIEILKGSQSTLYGSDAIAGVINIISRKAGKKPFGFNGGATYGSFNSFNGSAGVNGHTNIVDYNINYNYEHTDGISEALDTTHRANFDKDGFTRHSIQGNLTVRAGKHLKISPYYRYSFFDGNFDADAFTDGGSIFNSMLNNTGAIATYTLPHGTITANYGYTYSKRKYVTDWGTSFFRGQFNSGEIYLVHDLIEKVKLMAGANYQTYRLLDTTLAKKNPQVNIVSPYLSMSVLDLDGLSLELGGRYNHHSEFGDRFTYNVSLSYLVANNYKFFANVSSGFKAPTVTDLFGPTFYGSNPELKPEESNNLEAGVQFAAIDKKLQVTATGFYRDIKNLIAYVGNRLINVDKQKDKGFELEAGFTPTDKWTVKASYMYVTGDIHQTRNGKDTSYYNLLRRPKHTITGTVGYQATKQLYLALTAQSLGRRNDIFFDPNTFASSTVDLKAYTLLNAYAEYKLLDGKLRLFADAKNITDTKYTEVYGYNTPGFTINGGFRINM</sequence>
<dbReference type="Pfam" id="PF00593">
    <property type="entry name" value="TonB_dep_Rec_b-barrel"/>
    <property type="match status" value="1"/>
</dbReference>
<protein>
    <recommendedName>
        <fullName evidence="17">TonB-dependent receptor</fullName>
    </recommendedName>
</protein>
<keyword evidence="3 10" id="KW-1134">Transmembrane beta strand</keyword>
<dbReference type="GO" id="GO:0009279">
    <property type="term" value="C:cell outer membrane"/>
    <property type="evidence" value="ECO:0007669"/>
    <property type="project" value="UniProtKB-SubCell"/>
</dbReference>
<reference evidence="16" key="1">
    <citation type="submission" date="2016-04" db="EMBL/GenBank/DDBJ databases">
        <authorList>
            <person name="Chen L."/>
            <person name="Zhuang W."/>
            <person name="Wang G."/>
        </authorList>
    </citation>
    <scope>NUCLEOTIDE SEQUENCE [LARGE SCALE GENOMIC DNA]</scope>
    <source>
        <strain evidence="16">208</strain>
    </source>
</reference>
<dbReference type="EMBL" id="LWBP01000243">
    <property type="protein sequence ID" value="OQP46785.1"/>
    <property type="molecule type" value="Genomic_DNA"/>
</dbReference>
<feature type="domain" description="TonB-dependent receptor-like beta-barrel" evidence="13">
    <location>
        <begin position="172"/>
        <end position="601"/>
    </location>
</feature>
<evidence type="ECO:0000256" key="2">
    <source>
        <dbReference type="ARBA" id="ARBA00022448"/>
    </source>
</evidence>
<comment type="caution">
    <text evidence="15">The sequence shown here is derived from an EMBL/GenBank/DDBJ whole genome shotgun (WGS) entry which is preliminary data.</text>
</comment>
<evidence type="ECO:0000256" key="5">
    <source>
        <dbReference type="ARBA" id="ARBA00022729"/>
    </source>
</evidence>
<dbReference type="InterPro" id="IPR000531">
    <property type="entry name" value="Beta-barrel_TonB"/>
</dbReference>
<dbReference type="InterPro" id="IPR012910">
    <property type="entry name" value="Plug_dom"/>
</dbReference>
<evidence type="ECO:0000256" key="3">
    <source>
        <dbReference type="ARBA" id="ARBA00022452"/>
    </source>
</evidence>
<dbReference type="InterPro" id="IPR037066">
    <property type="entry name" value="Plug_dom_sf"/>
</dbReference>
<feature type="chain" id="PRO_5012822513" description="TonB-dependent receptor" evidence="12">
    <location>
        <begin position="20"/>
        <end position="627"/>
    </location>
</feature>
<evidence type="ECO:0000256" key="12">
    <source>
        <dbReference type="SAM" id="SignalP"/>
    </source>
</evidence>
<evidence type="ECO:0000313" key="16">
    <source>
        <dbReference type="Proteomes" id="UP000192276"/>
    </source>
</evidence>
<dbReference type="PANTHER" id="PTHR30069:SF53">
    <property type="entry name" value="COLICIN I RECEPTOR-RELATED"/>
    <property type="match status" value="1"/>
</dbReference>
<evidence type="ECO:0000256" key="11">
    <source>
        <dbReference type="RuleBase" id="RU003357"/>
    </source>
</evidence>
<dbReference type="InterPro" id="IPR039426">
    <property type="entry name" value="TonB-dep_rcpt-like"/>
</dbReference>
<name>A0A1V9ELN6_9BACT</name>
<keyword evidence="5 12" id="KW-0732">Signal</keyword>
<feature type="domain" description="TonB-dependent receptor plug" evidence="14">
    <location>
        <begin position="42"/>
        <end position="151"/>
    </location>
</feature>